<dbReference type="InterPro" id="IPR014729">
    <property type="entry name" value="Rossmann-like_a/b/a_fold"/>
</dbReference>
<evidence type="ECO:0000313" key="10">
    <source>
        <dbReference type="EMBL" id="PIR87653.1"/>
    </source>
</evidence>
<keyword evidence="6 8" id="KW-0030">Aminoacyl-tRNA synthetase</keyword>
<comment type="function">
    <text evidence="8">Catalyzes the attachment of tryptophan to tRNA(Trp).</text>
</comment>
<keyword evidence="3 8" id="KW-0547">Nucleotide-binding</keyword>
<dbReference type="PANTHER" id="PTHR43766:SF1">
    <property type="entry name" value="TRYPTOPHAN--TRNA LIGASE, MITOCHONDRIAL"/>
    <property type="match status" value="1"/>
</dbReference>
<evidence type="ECO:0000256" key="7">
    <source>
        <dbReference type="ARBA" id="ARBA00049929"/>
    </source>
</evidence>
<dbReference type="HAMAP" id="MF_00140_B">
    <property type="entry name" value="Trp_tRNA_synth_B"/>
    <property type="match status" value="1"/>
</dbReference>
<evidence type="ECO:0000313" key="11">
    <source>
        <dbReference type="Proteomes" id="UP000230903"/>
    </source>
</evidence>
<evidence type="ECO:0000256" key="9">
    <source>
        <dbReference type="RuleBase" id="RU363036"/>
    </source>
</evidence>
<evidence type="ECO:0000256" key="3">
    <source>
        <dbReference type="ARBA" id="ARBA00022741"/>
    </source>
</evidence>
<comment type="subcellular location">
    <subcellularLocation>
        <location evidence="8">Cytoplasm</location>
    </subcellularLocation>
</comment>
<keyword evidence="8" id="KW-0963">Cytoplasm</keyword>
<evidence type="ECO:0000256" key="5">
    <source>
        <dbReference type="ARBA" id="ARBA00022917"/>
    </source>
</evidence>
<comment type="caution">
    <text evidence="10">The sequence shown here is derived from an EMBL/GenBank/DDBJ whole genome shotgun (WGS) entry which is preliminary data.</text>
</comment>
<dbReference type="PROSITE" id="PS00178">
    <property type="entry name" value="AA_TRNA_LIGASE_I"/>
    <property type="match status" value="1"/>
</dbReference>
<name>A0A2H0UMN6_9BACT</name>
<dbReference type="SUPFAM" id="SSF52374">
    <property type="entry name" value="Nucleotidylyl transferase"/>
    <property type="match status" value="1"/>
</dbReference>
<dbReference type="CDD" id="cd00806">
    <property type="entry name" value="TrpRS_core"/>
    <property type="match status" value="1"/>
</dbReference>
<dbReference type="InterPro" id="IPR024109">
    <property type="entry name" value="Trp-tRNA-ligase_bac-type"/>
</dbReference>
<accession>A0A2H0UMN6</accession>
<feature type="binding site" evidence="8">
    <location>
        <position position="200"/>
    </location>
    <ligand>
        <name>ATP</name>
        <dbReference type="ChEBI" id="CHEBI:30616"/>
    </ligand>
</feature>
<keyword evidence="5 8" id="KW-0648">Protein biosynthesis</keyword>
<dbReference type="GO" id="GO:0005524">
    <property type="term" value="F:ATP binding"/>
    <property type="evidence" value="ECO:0007669"/>
    <property type="project" value="UniProtKB-UniRule"/>
</dbReference>
<gene>
    <name evidence="8 10" type="primary">trpS</name>
    <name evidence="10" type="ORF">COU10_03440</name>
</gene>
<dbReference type="InterPro" id="IPR050203">
    <property type="entry name" value="Trp-tRNA_synthetase"/>
</dbReference>
<evidence type="ECO:0000256" key="2">
    <source>
        <dbReference type="ARBA" id="ARBA00022598"/>
    </source>
</evidence>
<comment type="similarity">
    <text evidence="1 8 9">Belongs to the class-I aminoacyl-tRNA synthetase family.</text>
</comment>
<feature type="binding site" evidence="8">
    <location>
        <begin position="19"/>
        <end position="20"/>
    </location>
    <ligand>
        <name>ATP</name>
        <dbReference type="ChEBI" id="CHEBI:30616"/>
    </ligand>
</feature>
<dbReference type="InterPro" id="IPR001412">
    <property type="entry name" value="aa-tRNA-synth_I_CS"/>
</dbReference>
<dbReference type="PANTHER" id="PTHR43766">
    <property type="entry name" value="TRYPTOPHAN--TRNA LIGASE, MITOCHONDRIAL"/>
    <property type="match status" value="1"/>
</dbReference>
<feature type="short sequence motif" description="'HIGH' region" evidence="8">
    <location>
        <begin position="12"/>
        <end position="20"/>
    </location>
</feature>
<evidence type="ECO:0000256" key="6">
    <source>
        <dbReference type="ARBA" id="ARBA00023146"/>
    </source>
</evidence>
<dbReference type="GO" id="GO:0005829">
    <property type="term" value="C:cytosol"/>
    <property type="evidence" value="ECO:0007669"/>
    <property type="project" value="TreeGrafter"/>
</dbReference>
<dbReference type="InterPro" id="IPR002305">
    <property type="entry name" value="aa-tRNA-synth_Ic"/>
</dbReference>
<sequence length="341" mass="37808">MNKPIIVSGIQPSGHLHIGNYLGALKNFVDLQNSNKYRPFFFIADYHSLTEDYDIKEKPTQILDLAASYLAAGLNPKKSTLFIQSHVSAHTDLAWIFNTITPMGELSRMTQFKDKSQEQNKSGNVNAGLLTYPILMAADILIYDANVVPVGDDQSQHLELARIIARKFNSRFPASPKTASQGGGQTFTESKALLTESPRIMSLDDPTKKMSKSRPAGCIFLDDTQEVVEKKVMSATTDSDSVVRYDPETKPGISNLLQILSSLSNTPIPELEEQFSNKNYGEFKSTLAKKVSSHFQNFREEKARLLKNPAKLLKIFAAGENLANKITAKKLAEVKKIIGLL</sequence>
<dbReference type="GO" id="GO:0004830">
    <property type="term" value="F:tryptophan-tRNA ligase activity"/>
    <property type="evidence" value="ECO:0007669"/>
    <property type="project" value="UniProtKB-UniRule"/>
</dbReference>
<dbReference type="EMBL" id="PFBC01000053">
    <property type="protein sequence ID" value="PIR87653.1"/>
    <property type="molecule type" value="Genomic_DNA"/>
</dbReference>
<feature type="binding site" evidence="8">
    <location>
        <begin position="151"/>
        <end position="153"/>
    </location>
    <ligand>
        <name>ATP</name>
        <dbReference type="ChEBI" id="CHEBI:30616"/>
    </ligand>
</feature>
<protein>
    <recommendedName>
        <fullName evidence="8">Tryptophan--tRNA ligase</fullName>
        <ecNumber evidence="8">6.1.1.2</ecNumber>
    </recommendedName>
    <alternativeName>
        <fullName evidence="8">Tryptophanyl-tRNA synthetase</fullName>
        <shortName evidence="8">TrpRS</shortName>
    </alternativeName>
</protein>
<dbReference type="AlphaFoldDB" id="A0A2H0UMN6"/>
<reference evidence="11" key="1">
    <citation type="submission" date="2017-09" db="EMBL/GenBank/DDBJ databases">
        <title>Depth-based differentiation of microbial function through sediment-hosted aquifers and enrichment of novel symbionts in the deep terrestrial subsurface.</title>
        <authorList>
            <person name="Probst A.J."/>
            <person name="Ladd B."/>
            <person name="Jarett J.K."/>
            <person name="Geller-Mcgrath D.E."/>
            <person name="Sieber C.M.K."/>
            <person name="Emerson J.B."/>
            <person name="Anantharaman K."/>
            <person name="Thomas B.C."/>
            <person name="Malmstrom R."/>
            <person name="Stieglmeier M."/>
            <person name="Klingl A."/>
            <person name="Woyke T."/>
            <person name="Ryan C.M."/>
            <person name="Banfield J.F."/>
        </authorList>
    </citation>
    <scope>NUCLEOTIDE SEQUENCE [LARGE SCALE GENOMIC DNA]</scope>
</reference>
<dbReference type="InterPro" id="IPR002306">
    <property type="entry name" value="Trp-tRNA-ligase"/>
</dbReference>
<dbReference type="GO" id="GO:0006436">
    <property type="term" value="P:tryptophanyl-tRNA aminoacylation"/>
    <property type="evidence" value="ECO:0007669"/>
    <property type="project" value="UniProtKB-UniRule"/>
</dbReference>
<evidence type="ECO:0000256" key="1">
    <source>
        <dbReference type="ARBA" id="ARBA00005594"/>
    </source>
</evidence>
<dbReference type="NCBIfam" id="TIGR00233">
    <property type="entry name" value="trpS"/>
    <property type="match status" value="1"/>
</dbReference>
<feature type="binding site" evidence="8">
    <location>
        <position position="139"/>
    </location>
    <ligand>
        <name>L-tryptophan</name>
        <dbReference type="ChEBI" id="CHEBI:57912"/>
    </ligand>
</feature>
<dbReference type="FunFam" id="1.10.240.10:FF:000002">
    <property type="entry name" value="Tryptophan--tRNA ligase"/>
    <property type="match status" value="1"/>
</dbReference>
<feature type="binding site" evidence="8">
    <location>
        <begin position="11"/>
        <end position="13"/>
    </location>
    <ligand>
        <name>ATP</name>
        <dbReference type="ChEBI" id="CHEBI:30616"/>
    </ligand>
</feature>
<proteinExistence type="inferred from homology"/>
<dbReference type="EC" id="6.1.1.2" evidence="8"/>
<evidence type="ECO:0000256" key="4">
    <source>
        <dbReference type="ARBA" id="ARBA00022840"/>
    </source>
</evidence>
<evidence type="ECO:0000256" key="8">
    <source>
        <dbReference type="HAMAP-Rule" id="MF_00140"/>
    </source>
</evidence>
<comment type="catalytic activity">
    <reaction evidence="7 8">
        <text>tRNA(Trp) + L-tryptophan + ATP = L-tryptophyl-tRNA(Trp) + AMP + diphosphate + H(+)</text>
        <dbReference type="Rhea" id="RHEA:24080"/>
        <dbReference type="Rhea" id="RHEA-COMP:9671"/>
        <dbReference type="Rhea" id="RHEA-COMP:9705"/>
        <dbReference type="ChEBI" id="CHEBI:15378"/>
        <dbReference type="ChEBI" id="CHEBI:30616"/>
        <dbReference type="ChEBI" id="CHEBI:33019"/>
        <dbReference type="ChEBI" id="CHEBI:57912"/>
        <dbReference type="ChEBI" id="CHEBI:78442"/>
        <dbReference type="ChEBI" id="CHEBI:78535"/>
        <dbReference type="ChEBI" id="CHEBI:456215"/>
        <dbReference type="EC" id="6.1.1.2"/>
    </reaction>
</comment>
<comment type="subunit">
    <text evidence="8">Homodimer.</text>
</comment>
<keyword evidence="2 8" id="KW-0436">Ligase</keyword>
<keyword evidence="4 8" id="KW-0067">ATP-binding</keyword>
<dbReference type="Gene3D" id="1.10.240.10">
    <property type="entry name" value="Tyrosyl-Transfer RNA Synthetase"/>
    <property type="match status" value="1"/>
</dbReference>
<feature type="short sequence motif" description="'KMSKS' region" evidence="8">
    <location>
        <begin position="209"/>
        <end position="213"/>
    </location>
</feature>
<organism evidence="10 11">
    <name type="scientific">Candidatus Harrisonbacteria bacterium CG10_big_fil_rev_8_21_14_0_10_45_28</name>
    <dbReference type="NCBI Taxonomy" id="1974586"/>
    <lineage>
        <taxon>Bacteria</taxon>
        <taxon>Candidatus Harrisoniibacteriota</taxon>
    </lineage>
</organism>
<dbReference type="Pfam" id="PF00579">
    <property type="entry name" value="tRNA-synt_1b"/>
    <property type="match status" value="1"/>
</dbReference>
<dbReference type="Gene3D" id="3.40.50.620">
    <property type="entry name" value="HUPs"/>
    <property type="match status" value="1"/>
</dbReference>
<dbReference type="Proteomes" id="UP000230903">
    <property type="component" value="Unassembled WGS sequence"/>
</dbReference>
<dbReference type="PRINTS" id="PR01039">
    <property type="entry name" value="TRNASYNTHTRP"/>
</dbReference>
<feature type="binding site" evidence="8">
    <location>
        <begin position="209"/>
        <end position="213"/>
    </location>
    <ligand>
        <name>ATP</name>
        <dbReference type="ChEBI" id="CHEBI:30616"/>
    </ligand>
</feature>